<dbReference type="SUPFAM" id="SSF46785">
    <property type="entry name" value="Winged helix' DNA-binding domain"/>
    <property type="match status" value="1"/>
</dbReference>
<evidence type="ECO:0000256" key="3">
    <source>
        <dbReference type="ARBA" id="ARBA00023163"/>
    </source>
</evidence>
<comment type="caution">
    <text evidence="5">The sequence shown here is derived from an EMBL/GenBank/DDBJ whole genome shotgun (WGS) entry which is preliminary data.</text>
</comment>
<sequence>MSLTPTKRGEPRRLYQQVADQIRAHIRSGRFPPLSRLPAERDLAQQLDVSRPSLREALIALEIDGSVDIRMGSGIYVCAPSEAQGSATQALGESPSELMQARAAIEGATVVLACARMTPEALAELRQMLDRMRSMIAEGVTPFEHDRAFHMAIAQQAGNSVLARIVGEMFDERQSRIAAGLSRKYETPDTWIAALAEHELIYAAFEAVDPLWAQSAMTRHIQLSADRWTRDMEE</sequence>
<gene>
    <name evidence="5" type="ORF">M8523_01630</name>
</gene>
<dbReference type="Pfam" id="PF00392">
    <property type="entry name" value="GntR"/>
    <property type="match status" value="1"/>
</dbReference>
<dbReference type="EMBL" id="JAMOIM010000001">
    <property type="protein sequence ID" value="MCW6506718.1"/>
    <property type="molecule type" value="Genomic_DNA"/>
</dbReference>
<keyword evidence="1" id="KW-0805">Transcription regulation</keyword>
<dbReference type="InterPro" id="IPR008920">
    <property type="entry name" value="TF_FadR/GntR_C"/>
</dbReference>
<dbReference type="InterPro" id="IPR036388">
    <property type="entry name" value="WH-like_DNA-bd_sf"/>
</dbReference>
<keyword evidence="6" id="KW-1185">Reference proteome</keyword>
<dbReference type="Pfam" id="PF07729">
    <property type="entry name" value="FCD"/>
    <property type="match status" value="1"/>
</dbReference>
<dbReference type="InterPro" id="IPR011711">
    <property type="entry name" value="GntR_C"/>
</dbReference>
<accession>A0AA41YTU1</accession>
<dbReference type="AlphaFoldDB" id="A0AA41YTU1"/>
<evidence type="ECO:0000313" key="6">
    <source>
        <dbReference type="Proteomes" id="UP001165667"/>
    </source>
</evidence>
<name>A0AA41YTU1_9HYPH</name>
<dbReference type="PRINTS" id="PR00035">
    <property type="entry name" value="HTHGNTR"/>
</dbReference>
<proteinExistence type="predicted"/>
<organism evidence="5 6">
    <name type="scientific">Lichenifustis flavocetrariae</name>
    <dbReference type="NCBI Taxonomy" id="2949735"/>
    <lineage>
        <taxon>Bacteria</taxon>
        <taxon>Pseudomonadati</taxon>
        <taxon>Pseudomonadota</taxon>
        <taxon>Alphaproteobacteria</taxon>
        <taxon>Hyphomicrobiales</taxon>
        <taxon>Lichenihabitantaceae</taxon>
        <taxon>Lichenifustis</taxon>
    </lineage>
</organism>
<dbReference type="SUPFAM" id="SSF48008">
    <property type="entry name" value="GntR ligand-binding domain-like"/>
    <property type="match status" value="1"/>
</dbReference>
<dbReference type="CDD" id="cd07377">
    <property type="entry name" value="WHTH_GntR"/>
    <property type="match status" value="1"/>
</dbReference>
<feature type="domain" description="HTH gntR-type" evidence="4">
    <location>
        <begin position="12"/>
        <end position="80"/>
    </location>
</feature>
<evidence type="ECO:0000256" key="2">
    <source>
        <dbReference type="ARBA" id="ARBA00023125"/>
    </source>
</evidence>
<evidence type="ECO:0000256" key="1">
    <source>
        <dbReference type="ARBA" id="ARBA00023015"/>
    </source>
</evidence>
<dbReference type="PANTHER" id="PTHR43537">
    <property type="entry name" value="TRANSCRIPTIONAL REGULATOR, GNTR FAMILY"/>
    <property type="match status" value="1"/>
</dbReference>
<evidence type="ECO:0000259" key="4">
    <source>
        <dbReference type="PROSITE" id="PS50949"/>
    </source>
</evidence>
<dbReference type="InterPro" id="IPR000524">
    <property type="entry name" value="Tscrpt_reg_HTH_GntR"/>
</dbReference>
<dbReference type="PANTHER" id="PTHR43537:SF5">
    <property type="entry name" value="UXU OPERON TRANSCRIPTIONAL REGULATOR"/>
    <property type="match status" value="1"/>
</dbReference>
<keyword evidence="3" id="KW-0804">Transcription</keyword>
<dbReference type="Gene3D" id="1.10.10.10">
    <property type="entry name" value="Winged helix-like DNA-binding domain superfamily/Winged helix DNA-binding domain"/>
    <property type="match status" value="1"/>
</dbReference>
<dbReference type="InterPro" id="IPR036390">
    <property type="entry name" value="WH_DNA-bd_sf"/>
</dbReference>
<dbReference type="GO" id="GO:0003700">
    <property type="term" value="F:DNA-binding transcription factor activity"/>
    <property type="evidence" value="ECO:0007669"/>
    <property type="project" value="InterPro"/>
</dbReference>
<dbReference type="Proteomes" id="UP001165667">
    <property type="component" value="Unassembled WGS sequence"/>
</dbReference>
<dbReference type="GO" id="GO:0003677">
    <property type="term" value="F:DNA binding"/>
    <property type="evidence" value="ECO:0007669"/>
    <property type="project" value="UniProtKB-KW"/>
</dbReference>
<reference evidence="5" key="1">
    <citation type="submission" date="2022-05" db="EMBL/GenBank/DDBJ databases">
        <authorList>
            <person name="Pankratov T."/>
        </authorList>
    </citation>
    <scope>NUCLEOTIDE SEQUENCE</scope>
    <source>
        <strain evidence="5">BP6-180914</strain>
    </source>
</reference>
<protein>
    <submittedName>
        <fullName evidence="5">FadR family transcriptional regulator</fullName>
    </submittedName>
</protein>
<dbReference type="PROSITE" id="PS50949">
    <property type="entry name" value="HTH_GNTR"/>
    <property type="match status" value="1"/>
</dbReference>
<dbReference type="SMART" id="SM00895">
    <property type="entry name" value="FCD"/>
    <property type="match status" value="1"/>
</dbReference>
<dbReference type="SMART" id="SM00345">
    <property type="entry name" value="HTH_GNTR"/>
    <property type="match status" value="1"/>
</dbReference>
<evidence type="ECO:0000313" key="5">
    <source>
        <dbReference type="EMBL" id="MCW6506718.1"/>
    </source>
</evidence>
<dbReference type="RefSeq" id="WP_282583067.1">
    <property type="nucleotide sequence ID" value="NZ_JAMOIM010000001.1"/>
</dbReference>
<keyword evidence="2" id="KW-0238">DNA-binding</keyword>
<dbReference type="Gene3D" id="1.20.120.530">
    <property type="entry name" value="GntR ligand-binding domain-like"/>
    <property type="match status" value="1"/>
</dbReference>